<evidence type="ECO:0000313" key="2">
    <source>
        <dbReference type="Proteomes" id="UP000014977"/>
    </source>
</evidence>
<keyword evidence="2" id="KW-1185">Reference proteome</keyword>
<dbReference type="EMBL" id="ATHJ01000093">
    <property type="protein sequence ID" value="EPR39086.1"/>
    <property type="molecule type" value="Genomic_DNA"/>
</dbReference>
<reference evidence="1 2" key="1">
    <citation type="journal article" date="2013" name="Genome Announc.">
        <title>Draft genome sequences for three mercury-methylating, sulfate-reducing bacteria.</title>
        <authorList>
            <person name="Brown S.D."/>
            <person name="Hurt R.A.Jr."/>
            <person name="Gilmour C.C."/>
            <person name="Elias D.A."/>
        </authorList>
    </citation>
    <scope>NUCLEOTIDE SEQUENCE [LARGE SCALE GENOMIC DNA]</scope>
    <source>
        <strain evidence="1 2">DSM 2059</strain>
    </source>
</reference>
<sequence>MFVVLDEEGVDPTNNHAERMLRYAVIRRKRSQETESIKGQRWVERILTLRHTCRLRSRKLFPVLVDAVQCFFKELNPDMAWIS</sequence>
<protein>
    <submittedName>
        <fullName evidence="1">Transposase IS66</fullName>
    </submittedName>
</protein>
<dbReference type="AlphaFoldDB" id="S7TQ41"/>
<accession>S7TQ41</accession>
<gene>
    <name evidence="1" type="ORF">dsmv_2835</name>
</gene>
<dbReference type="Proteomes" id="UP000014977">
    <property type="component" value="Unassembled WGS sequence"/>
</dbReference>
<name>S7TQ41_DESML</name>
<evidence type="ECO:0000313" key="1">
    <source>
        <dbReference type="EMBL" id="EPR39086.1"/>
    </source>
</evidence>
<comment type="caution">
    <text evidence="1">The sequence shown here is derived from an EMBL/GenBank/DDBJ whole genome shotgun (WGS) entry which is preliminary data.</text>
</comment>
<proteinExistence type="predicted"/>
<organism evidence="1 2">
    <name type="scientific">Desulfococcus multivorans DSM 2059</name>
    <dbReference type="NCBI Taxonomy" id="1121405"/>
    <lineage>
        <taxon>Bacteria</taxon>
        <taxon>Pseudomonadati</taxon>
        <taxon>Thermodesulfobacteriota</taxon>
        <taxon>Desulfobacteria</taxon>
        <taxon>Desulfobacterales</taxon>
        <taxon>Desulfococcaceae</taxon>
        <taxon>Desulfococcus</taxon>
    </lineage>
</organism>